<evidence type="ECO:0000313" key="3">
    <source>
        <dbReference type="Proteomes" id="UP000007148"/>
    </source>
</evidence>
<dbReference type="Proteomes" id="UP000007148">
    <property type="component" value="Unassembled WGS sequence"/>
</dbReference>
<proteinExistence type="predicted"/>
<comment type="caution">
    <text evidence="2">The sequence shown here is derived from an EMBL/GenBank/DDBJ whole genome shotgun (WGS) entry which is preliminary data.</text>
</comment>
<feature type="region of interest" description="Disordered" evidence="1">
    <location>
        <begin position="112"/>
        <end position="138"/>
    </location>
</feature>
<dbReference type="OrthoDB" id="3314137at2759"/>
<dbReference type="InParanoid" id="G4U131"/>
<evidence type="ECO:0000313" key="2">
    <source>
        <dbReference type="EMBL" id="CCA77274.1"/>
    </source>
</evidence>
<accession>G4U131</accession>
<sequence>MPAKRASTDLLKFDEAEEMFIVDDLDGHGEFLEPSKALTPIKHEESVATIGPGAGLTVTGGSAQPLNAPETTWIDQPDIYAQAVEEEAKFDDVTGILDEERREREALRLAAELNPFPPTGLDSPKARVSKKGARKKKR</sequence>
<reference evidence="2 3" key="1">
    <citation type="journal article" date="2011" name="PLoS Pathog.">
        <title>Endophytic Life Strategies Decoded by Genome and Transcriptome Analyses of the Mutualistic Root Symbiont Piriformospora indica.</title>
        <authorList>
            <person name="Zuccaro A."/>
            <person name="Lahrmann U."/>
            <person name="Guldener U."/>
            <person name="Langen G."/>
            <person name="Pfiffi S."/>
            <person name="Biedenkopf D."/>
            <person name="Wong P."/>
            <person name="Samans B."/>
            <person name="Grimm C."/>
            <person name="Basiewicz M."/>
            <person name="Murat C."/>
            <person name="Martin F."/>
            <person name="Kogel K.H."/>
        </authorList>
    </citation>
    <scope>NUCLEOTIDE SEQUENCE [LARGE SCALE GENOMIC DNA]</scope>
    <source>
        <strain evidence="2 3">DSM 11827</strain>
    </source>
</reference>
<organism evidence="2 3">
    <name type="scientific">Serendipita indica (strain DSM 11827)</name>
    <name type="common">Root endophyte fungus</name>
    <name type="synonym">Piriformospora indica</name>
    <dbReference type="NCBI Taxonomy" id="1109443"/>
    <lineage>
        <taxon>Eukaryota</taxon>
        <taxon>Fungi</taxon>
        <taxon>Dikarya</taxon>
        <taxon>Basidiomycota</taxon>
        <taxon>Agaricomycotina</taxon>
        <taxon>Agaricomycetes</taxon>
        <taxon>Sebacinales</taxon>
        <taxon>Serendipitaceae</taxon>
        <taxon>Serendipita</taxon>
    </lineage>
</organism>
<name>G4U131_SERID</name>
<feature type="compositionally biased region" description="Basic residues" evidence="1">
    <location>
        <begin position="127"/>
        <end position="138"/>
    </location>
</feature>
<gene>
    <name evidence="2" type="ORF">PIIN_11252</name>
</gene>
<evidence type="ECO:0000256" key="1">
    <source>
        <dbReference type="SAM" id="MobiDB-lite"/>
    </source>
</evidence>
<keyword evidence="3" id="KW-1185">Reference proteome</keyword>
<dbReference type="EMBL" id="CAFZ01001434">
    <property type="protein sequence ID" value="CCA77274.1"/>
    <property type="molecule type" value="Genomic_DNA"/>
</dbReference>
<dbReference type="AlphaFoldDB" id="G4U131"/>
<protein>
    <submittedName>
        <fullName evidence="2">Uncharacterized protein</fullName>
    </submittedName>
</protein>
<dbReference type="HOGENOM" id="CLU_1856070_0_0_1"/>